<keyword evidence="3" id="KW-0963">Cytoplasm</keyword>
<dbReference type="Pfam" id="PF07986">
    <property type="entry name" value="TBCC"/>
    <property type="match status" value="1"/>
</dbReference>
<dbReference type="InterPro" id="IPR027684">
    <property type="entry name" value="TBCC"/>
</dbReference>
<sequence length="295" mass="33151">MDTMVRDQARTPLLIFYQGLQQQIDELGNRCQAERIDALSFILASISRLSDEVTEATAYLPSYDQKRCLESVKELKDLLDKAKETHSPRPEFKFSRQKNPSALSIKDASVLWRPPIDNWKDDAKEETVSMSPSSINLNSRSNERLDLSLVGSGYGKDITITNVKNCILDLQGQGREESIAALALKDVSDCILFCKNIAGPALLRLHDCHDLVVYLCCGTKPIIEGCAGIKFSIYPSIFLPKDSTNLWDQVEDFGWLKKQASPHWSILPEEERLSDDAWKVITEAKDVNVVASYLP</sequence>
<dbReference type="GO" id="GO:0015631">
    <property type="term" value="F:tubulin binding"/>
    <property type="evidence" value="ECO:0007669"/>
    <property type="project" value="InterPro"/>
</dbReference>
<reference evidence="7 8" key="1">
    <citation type="submission" date="2016-04" db="EMBL/GenBank/DDBJ databases">
        <title>Evolutionary innovation and constraint leading to complex multicellularity in the Ascomycota.</title>
        <authorList>
            <person name="Cisse O."/>
            <person name="Nguyen A."/>
            <person name="Hewitt D.A."/>
            <person name="Jedd G."/>
            <person name="Stajich J.E."/>
        </authorList>
    </citation>
    <scope>NUCLEOTIDE SEQUENCE [LARGE SCALE GENOMIC DNA]</scope>
    <source>
        <strain evidence="7 8">DAH-3</strain>
    </source>
</reference>
<dbReference type="InterPro" id="IPR017901">
    <property type="entry name" value="C-CAP_CF_C-like"/>
</dbReference>
<evidence type="ECO:0000313" key="7">
    <source>
        <dbReference type="EMBL" id="OLL25359.1"/>
    </source>
</evidence>
<evidence type="ECO:0000313" key="8">
    <source>
        <dbReference type="Proteomes" id="UP000186594"/>
    </source>
</evidence>
<protein>
    <submittedName>
        <fullName evidence="7">Tubulin-specific chaperone C</fullName>
    </submittedName>
</protein>
<feature type="domain" description="C-CAP/cofactor C-like" evidence="6">
    <location>
        <begin position="132"/>
        <end position="255"/>
    </location>
</feature>
<dbReference type="PANTHER" id="PTHR15139">
    <property type="entry name" value="TUBULIN FOLDING COFACTOR C"/>
    <property type="match status" value="1"/>
</dbReference>
<dbReference type="InterPro" id="IPR038397">
    <property type="entry name" value="TBCC_N_sf"/>
</dbReference>
<dbReference type="Proteomes" id="UP000186594">
    <property type="component" value="Unassembled WGS sequence"/>
</dbReference>
<dbReference type="Gene3D" id="2.160.20.70">
    <property type="match status" value="2"/>
</dbReference>
<dbReference type="STRING" id="1198029.A0A1U7LRV5"/>
<dbReference type="PANTHER" id="PTHR15139:SF0">
    <property type="entry name" value="TUBULIN-SPECIFIC CHAPERONE C"/>
    <property type="match status" value="1"/>
</dbReference>
<proteinExistence type="inferred from homology"/>
<comment type="subunit">
    <text evidence="5">Supercomplex made of cofactors A to E. Cofactors A and D function by capturing and stabilizing tubulin in a quasi-native conformation. Cofactor E binds to the cofactor D-tubulin complex; interaction with cofactor C then causes the release of tubulin polypeptides that are committed to the native state.</text>
</comment>
<keyword evidence="4" id="KW-0007">Acetylation</keyword>
<organism evidence="7 8">
    <name type="scientific">Neolecta irregularis (strain DAH-3)</name>
    <dbReference type="NCBI Taxonomy" id="1198029"/>
    <lineage>
        <taxon>Eukaryota</taxon>
        <taxon>Fungi</taxon>
        <taxon>Dikarya</taxon>
        <taxon>Ascomycota</taxon>
        <taxon>Taphrinomycotina</taxon>
        <taxon>Neolectales</taxon>
        <taxon>Neolectaceae</taxon>
        <taxon>Neolecta</taxon>
    </lineage>
</organism>
<comment type="subcellular location">
    <subcellularLocation>
        <location evidence="1">Cytoplasm</location>
    </subcellularLocation>
</comment>
<dbReference type="Pfam" id="PF16752">
    <property type="entry name" value="TBCC_N"/>
    <property type="match status" value="1"/>
</dbReference>
<comment type="similarity">
    <text evidence="2">Belongs to the TBCC family.</text>
</comment>
<dbReference type="OMA" id="YFQHEIT"/>
<accession>A0A1U7LRV5</accession>
<dbReference type="AlphaFoldDB" id="A0A1U7LRV5"/>
<dbReference type="GO" id="GO:0005737">
    <property type="term" value="C:cytoplasm"/>
    <property type="evidence" value="ECO:0007669"/>
    <property type="project" value="UniProtKB-SubCell"/>
</dbReference>
<dbReference type="PROSITE" id="PS51329">
    <property type="entry name" value="C_CAP_COFACTOR_C"/>
    <property type="match status" value="1"/>
</dbReference>
<dbReference type="EMBL" id="LXFE01000422">
    <property type="protein sequence ID" value="OLL25359.1"/>
    <property type="molecule type" value="Genomic_DNA"/>
</dbReference>
<evidence type="ECO:0000259" key="6">
    <source>
        <dbReference type="PROSITE" id="PS51329"/>
    </source>
</evidence>
<dbReference type="GO" id="GO:0007023">
    <property type="term" value="P:post-chaperonin tubulin folding pathway"/>
    <property type="evidence" value="ECO:0007669"/>
    <property type="project" value="InterPro"/>
</dbReference>
<dbReference type="InterPro" id="IPR031925">
    <property type="entry name" value="TBCC_N"/>
</dbReference>
<evidence type="ECO:0000256" key="4">
    <source>
        <dbReference type="ARBA" id="ARBA00022990"/>
    </source>
</evidence>
<evidence type="ECO:0000256" key="5">
    <source>
        <dbReference type="ARBA" id="ARBA00026055"/>
    </source>
</evidence>
<dbReference type="InterPro" id="IPR012945">
    <property type="entry name" value="Tubulin-bd_cofactor_C_dom"/>
</dbReference>
<name>A0A1U7LRV5_NEOID</name>
<dbReference type="Gene3D" id="1.20.58.1250">
    <property type="entry name" value="Tubulin Binding Cofactor C, N-terminal domain"/>
    <property type="match status" value="1"/>
</dbReference>
<evidence type="ECO:0000256" key="1">
    <source>
        <dbReference type="ARBA" id="ARBA00004496"/>
    </source>
</evidence>
<dbReference type="GO" id="GO:0007021">
    <property type="term" value="P:tubulin complex assembly"/>
    <property type="evidence" value="ECO:0007669"/>
    <property type="project" value="TreeGrafter"/>
</dbReference>
<dbReference type="InterPro" id="IPR016098">
    <property type="entry name" value="CAP/MinC_C"/>
</dbReference>
<comment type="caution">
    <text evidence="7">The sequence shown here is derived from an EMBL/GenBank/DDBJ whole genome shotgun (WGS) entry which is preliminary data.</text>
</comment>
<dbReference type="OrthoDB" id="194775at2759"/>
<gene>
    <name evidence="7" type="ORF">NEOLI_002612</name>
</gene>
<evidence type="ECO:0000256" key="3">
    <source>
        <dbReference type="ARBA" id="ARBA00022490"/>
    </source>
</evidence>
<keyword evidence="8" id="KW-1185">Reference proteome</keyword>
<evidence type="ECO:0000256" key="2">
    <source>
        <dbReference type="ARBA" id="ARBA00008848"/>
    </source>
</evidence>